<feature type="region of interest" description="Disordered" evidence="1">
    <location>
        <begin position="228"/>
        <end position="290"/>
    </location>
</feature>
<feature type="compositionally biased region" description="Basic and acidic residues" evidence="1">
    <location>
        <begin position="228"/>
        <end position="280"/>
    </location>
</feature>
<name>A0ABT7BSK2_9CYAN</name>
<dbReference type="InterPro" id="IPR012296">
    <property type="entry name" value="Nuclease_put_TT1808"/>
</dbReference>
<keyword evidence="3" id="KW-0540">Nuclease</keyword>
<dbReference type="InterPro" id="IPR011335">
    <property type="entry name" value="Restrct_endonuc-II-like"/>
</dbReference>
<evidence type="ECO:0000313" key="3">
    <source>
        <dbReference type="EMBL" id="MDJ1182172.1"/>
    </source>
</evidence>
<dbReference type="CDD" id="cd06260">
    <property type="entry name" value="DUF820-like"/>
    <property type="match status" value="1"/>
</dbReference>
<dbReference type="PANTHER" id="PTHR33352">
    <property type="entry name" value="SLR1095 PROTEIN"/>
    <property type="match status" value="1"/>
</dbReference>
<evidence type="ECO:0000259" key="2">
    <source>
        <dbReference type="Pfam" id="PF05685"/>
    </source>
</evidence>
<dbReference type="Gene3D" id="3.90.1570.10">
    <property type="entry name" value="tt1808, chain A"/>
    <property type="match status" value="1"/>
</dbReference>
<dbReference type="RefSeq" id="WP_283756825.1">
    <property type="nucleotide sequence ID" value="NZ_JAQOSQ010000002.1"/>
</dbReference>
<dbReference type="Proteomes" id="UP001232992">
    <property type="component" value="Unassembled WGS sequence"/>
</dbReference>
<proteinExistence type="predicted"/>
<keyword evidence="4" id="KW-1185">Reference proteome</keyword>
<organism evidence="3 4">
    <name type="scientific">Roseofilum casamattae BLCC-M143</name>
    <dbReference type="NCBI Taxonomy" id="3022442"/>
    <lineage>
        <taxon>Bacteria</taxon>
        <taxon>Bacillati</taxon>
        <taxon>Cyanobacteriota</taxon>
        <taxon>Cyanophyceae</taxon>
        <taxon>Desertifilales</taxon>
        <taxon>Desertifilaceae</taxon>
        <taxon>Roseofilum</taxon>
        <taxon>Roseofilum casamattae</taxon>
    </lineage>
</organism>
<reference evidence="3 4" key="1">
    <citation type="submission" date="2023-01" db="EMBL/GenBank/DDBJ databases">
        <title>Novel diversity within Roseofilum (Cyanobacteria; Desertifilaceae) from marine benthic mats with descriptions of four novel species.</title>
        <authorList>
            <person name="Wang Y."/>
            <person name="Berthold D.E."/>
            <person name="Hu J."/>
            <person name="Lefler F.W."/>
            <person name="Laughinghouse H.D. IV."/>
        </authorList>
    </citation>
    <scope>NUCLEOTIDE SEQUENCE [LARGE SCALE GENOMIC DNA]</scope>
    <source>
        <strain evidence="3 4">BLCC-M143</strain>
    </source>
</reference>
<dbReference type="InterPro" id="IPR008538">
    <property type="entry name" value="Uma2"/>
</dbReference>
<comment type="caution">
    <text evidence="3">The sequence shown here is derived from an EMBL/GenBank/DDBJ whole genome shotgun (WGS) entry which is preliminary data.</text>
</comment>
<dbReference type="Pfam" id="PF05685">
    <property type="entry name" value="Uma2"/>
    <property type="match status" value="1"/>
</dbReference>
<dbReference type="EMBL" id="JAQOSQ010000002">
    <property type="protein sequence ID" value="MDJ1182172.1"/>
    <property type="molecule type" value="Genomic_DNA"/>
</dbReference>
<keyword evidence="3" id="KW-0378">Hydrolase</keyword>
<keyword evidence="3" id="KW-0255">Endonuclease</keyword>
<evidence type="ECO:0000313" key="4">
    <source>
        <dbReference type="Proteomes" id="UP001232992"/>
    </source>
</evidence>
<gene>
    <name evidence="3" type="ORF">PMH09_03110</name>
</gene>
<protein>
    <submittedName>
        <fullName evidence="3">Uma2 family endonuclease</fullName>
    </submittedName>
</protein>
<sequence>MSVELIDEQRPQVKTLEEETLVEEVIPLPPTDLPYDDGEPLESNRHRIAMNVLIDSLHQSYQGRDDYYAGGNMFVYYSTQQIKNQDFRGPDFFATLNVDGTKERLSWVVWEEKGRYPNAIVELMSQSTARIDRNLKKTLYEQTFKTNDYFVYNPFDRNSLQGWHLGSQGRYEEIIPNDRGWLWCASLELWLGVWDGELTKENAPWLRFYDPQGNLVLLPKEEAELEKAKVAQERERTEQERERTEQERERTEQERERAEQERDRAERAEEKIQQLQERLRQMGVDPDNLP</sequence>
<dbReference type="GO" id="GO:0004519">
    <property type="term" value="F:endonuclease activity"/>
    <property type="evidence" value="ECO:0007669"/>
    <property type="project" value="UniProtKB-KW"/>
</dbReference>
<dbReference type="SUPFAM" id="SSF52980">
    <property type="entry name" value="Restriction endonuclease-like"/>
    <property type="match status" value="1"/>
</dbReference>
<evidence type="ECO:0000256" key="1">
    <source>
        <dbReference type="SAM" id="MobiDB-lite"/>
    </source>
</evidence>
<dbReference type="PANTHER" id="PTHR33352:SF3">
    <property type="entry name" value="SLR1612 PROTEIN"/>
    <property type="match status" value="1"/>
</dbReference>
<accession>A0ABT7BSK2</accession>
<feature type="domain" description="Putative restriction endonuclease" evidence="2">
    <location>
        <begin position="32"/>
        <end position="187"/>
    </location>
</feature>